<feature type="transmembrane region" description="Helical" evidence="7">
    <location>
        <begin position="312"/>
        <end position="338"/>
    </location>
</feature>
<comment type="subunit">
    <text evidence="7">The complex comprises the extracytoplasmic solute receptor protein and the two transmembrane proteins.</text>
</comment>
<dbReference type="Pfam" id="PF06808">
    <property type="entry name" value="DctM"/>
    <property type="match status" value="1"/>
</dbReference>
<evidence type="ECO:0000256" key="6">
    <source>
        <dbReference type="ARBA" id="ARBA00023136"/>
    </source>
</evidence>
<feature type="transmembrane region" description="Helical" evidence="7">
    <location>
        <begin position="103"/>
        <end position="124"/>
    </location>
</feature>
<feature type="transmembrane region" description="Helical" evidence="7">
    <location>
        <begin position="404"/>
        <end position="425"/>
    </location>
</feature>
<accession>A0A1I3RDN0</accession>
<feature type="transmembrane region" description="Helical" evidence="7">
    <location>
        <begin position="279"/>
        <end position="306"/>
    </location>
</feature>
<evidence type="ECO:0000256" key="5">
    <source>
        <dbReference type="ARBA" id="ARBA00022989"/>
    </source>
</evidence>
<evidence type="ECO:0000256" key="7">
    <source>
        <dbReference type="RuleBase" id="RU369079"/>
    </source>
</evidence>
<keyword evidence="6 7" id="KW-0472">Membrane</keyword>
<dbReference type="PANTHER" id="PTHR33362">
    <property type="entry name" value="SIALIC ACID TRAP TRANSPORTER PERMEASE PROTEIN SIAT-RELATED"/>
    <property type="match status" value="1"/>
</dbReference>
<feature type="transmembrane region" description="Helical" evidence="7">
    <location>
        <begin position="241"/>
        <end position="258"/>
    </location>
</feature>
<dbReference type="RefSeq" id="WP_091523951.1">
    <property type="nucleotide sequence ID" value="NZ_FORF01000019.1"/>
</dbReference>
<keyword evidence="5 7" id="KW-1133">Transmembrane helix</keyword>
<keyword evidence="10" id="KW-1185">Reference proteome</keyword>
<evidence type="ECO:0000313" key="9">
    <source>
        <dbReference type="EMBL" id="SFJ44703.1"/>
    </source>
</evidence>
<protein>
    <recommendedName>
        <fullName evidence="7">TRAP transporter large permease protein</fullName>
    </recommendedName>
</protein>
<feature type="transmembrane region" description="Helical" evidence="7">
    <location>
        <begin position="213"/>
        <end position="235"/>
    </location>
</feature>
<dbReference type="Proteomes" id="UP000242763">
    <property type="component" value="Unassembled WGS sequence"/>
</dbReference>
<comment type="function">
    <text evidence="7">Part of the tripartite ATP-independent periplasmic (TRAP) transport system.</text>
</comment>
<dbReference type="OrthoDB" id="9790209at2"/>
<feature type="transmembrane region" description="Helical" evidence="7">
    <location>
        <begin position="136"/>
        <end position="162"/>
    </location>
</feature>
<evidence type="ECO:0000313" key="10">
    <source>
        <dbReference type="Proteomes" id="UP000242763"/>
    </source>
</evidence>
<feature type="transmembrane region" description="Helical" evidence="7">
    <location>
        <begin position="49"/>
        <end position="66"/>
    </location>
</feature>
<organism evidence="9 10">
    <name type="scientific">Aquamicrobium aerolatum DSM 21857</name>
    <dbReference type="NCBI Taxonomy" id="1121003"/>
    <lineage>
        <taxon>Bacteria</taxon>
        <taxon>Pseudomonadati</taxon>
        <taxon>Pseudomonadota</taxon>
        <taxon>Alphaproteobacteria</taxon>
        <taxon>Hyphomicrobiales</taxon>
        <taxon>Phyllobacteriaceae</taxon>
        <taxon>Aerobium</taxon>
    </lineage>
</organism>
<reference evidence="10" key="1">
    <citation type="submission" date="2016-10" db="EMBL/GenBank/DDBJ databases">
        <authorList>
            <person name="Varghese N."/>
            <person name="Submissions S."/>
        </authorList>
    </citation>
    <scope>NUCLEOTIDE SEQUENCE [LARGE SCALE GENOMIC DNA]</scope>
    <source>
        <strain evidence="10">DSM 21857</strain>
    </source>
</reference>
<dbReference type="InterPro" id="IPR010656">
    <property type="entry name" value="DctM"/>
</dbReference>
<feature type="transmembrane region" description="Helical" evidence="7">
    <location>
        <begin position="370"/>
        <end position="392"/>
    </location>
</feature>
<evidence type="ECO:0000256" key="2">
    <source>
        <dbReference type="ARBA" id="ARBA00022475"/>
    </source>
</evidence>
<feature type="domain" description="TRAP C4-dicarboxylate transport system permease DctM subunit" evidence="8">
    <location>
        <begin position="8"/>
        <end position="428"/>
    </location>
</feature>
<feature type="transmembrane region" description="Helical" evidence="7">
    <location>
        <begin position="345"/>
        <end position="364"/>
    </location>
</feature>
<keyword evidence="4 7" id="KW-0812">Transmembrane</keyword>
<evidence type="ECO:0000256" key="4">
    <source>
        <dbReference type="ARBA" id="ARBA00022692"/>
    </source>
</evidence>
<keyword evidence="7" id="KW-0813">Transport</keyword>
<dbReference type="EMBL" id="FORF01000019">
    <property type="protein sequence ID" value="SFJ44703.1"/>
    <property type="molecule type" value="Genomic_DNA"/>
</dbReference>
<dbReference type="GO" id="GO:0005886">
    <property type="term" value="C:plasma membrane"/>
    <property type="evidence" value="ECO:0007669"/>
    <property type="project" value="UniProtKB-SubCell"/>
</dbReference>
<dbReference type="NCBIfam" id="TIGR00786">
    <property type="entry name" value="dctM"/>
    <property type="match status" value="1"/>
</dbReference>
<keyword evidence="3 7" id="KW-0997">Cell inner membrane</keyword>
<sequence length="440" mass="45395">MAWVAVIIFVVATLTGGAAIAYVTGAAAVLSFLAADQARHLAILPQRVLSQLDVFTFLAMPLFILAGEMMSRGGITRALIDLAMLIVGRFRGGLGHVNVATSIFMSSMSGSAVADAAATTSALVPEMSKRGYPLEYATALTAASSVLGPLIPPSVVMIFYGALMNVSVAALFAGGILPGLLVAAGLFAYNAYAAVRLDLPGGRDTQMPPVLPTVAKAVPALAVPAVMLGGIVFGLVTPTEAAALAVVIAGITGVVYALHQPGVATRQALRDYVSHLNAALERAALLTGAIFVILFAAAIFGYLVAIQNLPQQIAALIDGLGISGVGYLLLITVFFLIMGTFMDNMMAMVLLVPLLIPAAIAGGADPVHVGVVVCLNLTIGLVSPPVGGVLMVVSAMSGVSYLKLAWAILPLFLVLVVMLFVLVLFPEITLYIPRQAGFIQ</sequence>
<comment type="similarity">
    <text evidence="7">Belongs to the TRAP transporter large permease family.</text>
</comment>
<comment type="subcellular location">
    <subcellularLocation>
        <location evidence="1 7">Cell inner membrane</location>
        <topology evidence="1 7">Multi-pass membrane protein</topology>
    </subcellularLocation>
</comment>
<proteinExistence type="inferred from homology"/>
<name>A0A1I3RDN0_9HYPH</name>
<evidence type="ECO:0000256" key="1">
    <source>
        <dbReference type="ARBA" id="ARBA00004429"/>
    </source>
</evidence>
<dbReference type="STRING" id="1121003.SAMN03080618_03000"/>
<dbReference type="PIRSF" id="PIRSF006066">
    <property type="entry name" value="HI0050"/>
    <property type="match status" value="1"/>
</dbReference>
<dbReference type="PANTHER" id="PTHR33362:SF2">
    <property type="entry name" value="TRAP TRANSPORTER LARGE PERMEASE PROTEIN"/>
    <property type="match status" value="1"/>
</dbReference>
<evidence type="ECO:0000259" key="8">
    <source>
        <dbReference type="Pfam" id="PF06808"/>
    </source>
</evidence>
<feature type="transmembrane region" description="Helical" evidence="7">
    <location>
        <begin position="168"/>
        <end position="192"/>
    </location>
</feature>
<dbReference type="InterPro" id="IPR004681">
    <property type="entry name" value="TRAP_DctM"/>
</dbReference>
<dbReference type="AlphaFoldDB" id="A0A1I3RDN0"/>
<evidence type="ECO:0000256" key="3">
    <source>
        <dbReference type="ARBA" id="ARBA00022519"/>
    </source>
</evidence>
<dbReference type="GO" id="GO:0022857">
    <property type="term" value="F:transmembrane transporter activity"/>
    <property type="evidence" value="ECO:0007669"/>
    <property type="project" value="UniProtKB-UniRule"/>
</dbReference>
<gene>
    <name evidence="9" type="ORF">SAMN03080618_03000</name>
</gene>
<keyword evidence="2" id="KW-1003">Cell membrane</keyword>